<dbReference type="PROSITE" id="PS50848">
    <property type="entry name" value="START"/>
    <property type="match status" value="2"/>
</dbReference>
<proteinExistence type="predicted"/>
<keyword evidence="5" id="KW-1185">Reference proteome</keyword>
<dbReference type="GO" id="GO:0008289">
    <property type="term" value="F:lipid binding"/>
    <property type="evidence" value="ECO:0007669"/>
    <property type="project" value="InterPro"/>
</dbReference>
<feature type="compositionally biased region" description="Low complexity" evidence="1">
    <location>
        <begin position="1307"/>
        <end position="1320"/>
    </location>
</feature>
<dbReference type="PANTHER" id="PTHR19308">
    <property type="entry name" value="PHOSPHATIDYLCHOLINE TRANSFER PROTEIN"/>
    <property type="match status" value="1"/>
</dbReference>
<feature type="compositionally biased region" description="Basic and acidic residues" evidence="1">
    <location>
        <begin position="453"/>
        <end position="469"/>
    </location>
</feature>
<evidence type="ECO:0000313" key="5">
    <source>
        <dbReference type="Proteomes" id="UP000242180"/>
    </source>
</evidence>
<gene>
    <name evidence="4" type="ORF">BCR43DRAFT_302856</name>
</gene>
<feature type="domain" description="START" evidence="3">
    <location>
        <begin position="571"/>
        <end position="742"/>
    </location>
</feature>
<dbReference type="InParanoid" id="A0A1X2H9Z8"/>
<evidence type="ECO:0000256" key="1">
    <source>
        <dbReference type="SAM" id="MobiDB-lite"/>
    </source>
</evidence>
<feature type="transmembrane region" description="Helical" evidence="2">
    <location>
        <begin position="1649"/>
        <end position="1668"/>
    </location>
</feature>
<feature type="compositionally biased region" description="Basic and acidic residues" evidence="1">
    <location>
        <begin position="525"/>
        <end position="541"/>
    </location>
</feature>
<evidence type="ECO:0000256" key="2">
    <source>
        <dbReference type="SAM" id="Phobius"/>
    </source>
</evidence>
<keyword evidence="2" id="KW-0812">Transmembrane</keyword>
<dbReference type="OrthoDB" id="196858at2759"/>
<keyword evidence="2" id="KW-1133">Transmembrane helix</keyword>
<feature type="region of interest" description="Disordered" evidence="1">
    <location>
        <begin position="225"/>
        <end position="246"/>
    </location>
</feature>
<name>A0A1X2H9Z8_SYNRA</name>
<sequence length="1713" mass="189416">MIDNVGARQRPDPNTCIAQAILSERLDFGFKDAFLYEKTSRKKDRLTHLAALSIHDPDSQTLLSWAAYDIVLNPSEDPGLDSRITLIYSPTQHITSLENMRSQLEEYALSLVTGPLSFMNLHGPPPLVCRRKDQVNIVDTAYDTEKKQWSMVYQLEPDAMDAKISVTPSASASASLVDSIDIRNARADADTETESRHASWDYDKATATSPLQLASSLRHRKTSFMSSSLLVPPSNPSTAIRPKLSKPNNTSILSSSLNDHESDLALRFRSSSWKSSPESRFMGAYLKANENHTDAPCIVIEIDHVTWTRTHAVDMTISVNSMNETLTLTEQEAADRFAYLCVRCFEDRRHGRKQHLIGIYHPSQLMQYLLQESNEAAARRVDEAIQVSLILQPREYATERQDHFRLYVNEKPWPVRGSVGRVSWADDIKDDALGSASENEYLVTDDDTSSIGTRDESGKEDHGIFVHEMDEIDDMDDVDDVDETTPKTSKSSGPPPALNLTLEKRDTAVTSSDSLPASEPSMGAEHTRPDEANEKTTERTEYAPVETPNMSTTDPLAIQQAESYFQTLTASEGWETVQQPEASNRFVTIEKLPIAEHPTGAFMSRALWKDCSIWDVKAVISSIGARKMWDTTFNDASLLGQISPTCTLWHVKIKGFWPFSPRDYVAYQASYSSASRIDVCATSCLETTFDHHPIPEPESGHIRALLDLWGWRLERVDDHTTSVKFISQANPQGWIPSYIPNSFSGHNPDIVQRARQYFEKHDAPPDLVRLGFGKLITVSLDQSRPSWRAEYVRATELIAKGLRPVNAPSTVATIRVGSRYWREQGCSVVVDPPPTRVQASVRETDAYGLWLDIEHDEEFIIPQSARILVLIKPGSDKSAGVLINGVATDVYDPSKPTHTTEPVETASSRTTAPSTSVTPSTNKAAQQTSVDLLSRVIRQPPPPLSIEPIPFAAAALKLVRRLDEQQFGWDSVSEKNGLRVSKRPGAKKNKSSENTSSSLEEIYEPFMTIRATRVIEGFSLEEVASVVTSNSNLRKQYDETIEQVKRIRYADLGCEITYQVMKSVFPLKSREIYLCAATAQEKVPSTTNPSAERTFYVETHIPHYPAAKNEKRPRAQYFLSGWILEAIDPYTTTTNHPIPSMRATYLATVDLGTGVPAYMSNLVTSNLTKRINLVESYLKTQGPPPYLCYPRSAASFCNGSLSTDIMQTSEAGTVKWQSVHNTYDETMHHYVVDCTLRAEYAKEPEPSPKSNLSLRLKKAQQLAPSAETTKTSPRRASLSTSSVASSSFTVTRAGSLAPSSLEGSTMAKPKPTASSSSPTTHRGSLKQDEDHQTLLLHAVVDLCKFDKGYEVSITLTRFLTHPFQADTEETKDVSNILSVQVEEVAPEPSHLIVSAGKKRPRKHTVRIYAKSVSLMRPSREKSGRYLHHKLSMRLTPTTEECLAKRGTRLTVSGVLGEDDDTWKGMVMVNGEEMNIGSQVGIAPSKSTAPGSDEEDVSLHSPPPNEDAESHVPESPVLSQGQASPNTGTGVGGAGGTGTGVMAAALEGMSAGVNDFRARMLLPFRASTSFLAQPALDDDDERYTSLSSGSEASGEEEDLIPTRVTASTATTSTTTTKPLSTINVPVSTVRRRGRSMSEVRKRRTSEFVRLLRFALVALLLAVVMIWFLFQQSPTEQLSPSLVGSQMRRLGSIPWYSGWEVQLVAVRVPPAAVET</sequence>
<accession>A0A1X2H9Z8</accession>
<feature type="region of interest" description="Disordered" evidence="1">
    <location>
        <begin position="439"/>
        <end position="552"/>
    </location>
</feature>
<dbReference type="GO" id="GO:0005737">
    <property type="term" value="C:cytoplasm"/>
    <property type="evidence" value="ECO:0007669"/>
    <property type="project" value="UniProtKB-ARBA"/>
</dbReference>
<feature type="compositionally biased region" description="Low complexity" evidence="1">
    <location>
        <begin position="905"/>
        <end position="921"/>
    </location>
</feature>
<keyword evidence="2" id="KW-0472">Membrane</keyword>
<feature type="compositionally biased region" description="Acidic residues" evidence="1">
    <location>
        <begin position="470"/>
        <end position="483"/>
    </location>
</feature>
<feature type="region of interest" description="Disordered" evidence="1">
    <location>
        <begin position="1578"/>
        <end position="1598"/>
    </location>
</feature>
<dbReference type="SUPFAM" id="SSF55961">
    <property type="entry name" value="Bet v1-like"/>
    <property type="match status" value="2"/>
</dbReference>
<feature type="region of interest" description="Disordered" evidence="1">
    <location>
        <begin position="1295"/>
        <end position="1327"/>
    </location>
</feature>
<feature type="region of interest" description="Disordered" evidence="1">
    <location>
        <begin position="1480"/>
        <end position="1534"/>
    </location>
</feature>
<dbReference type="OMA" id="WDNTFEN"/>
<organism evidence="4 5">
    <name type="scientific">Syncephalastrum racemosum</name>
    <name type="common">Filamentous fungus</name>
    <dbReference type="NCBI Taxonomy" id="13706"/>
    <lineage>
        <taxon>Eukaryota</taxon>
        <taxon>Fungi</taxon>
        <taxon>Fungi incertae sedis</taxon>
        <taxon>Mucoromycota</taxon>
        <taxon>Mucoromycotina</taxon>
        <taxon>Mucoromycetes</taxon>
        <taxon>Mucorales</taxon>
        <taxon>Syncephalastraceae</taxon>
        <taxon>Syncephalastrum</taxon>
    </lineage>
</organism>
<dbReference type="Pfam" id="PF01852">
    <property type="entry name" value="START"/>
    <property type="match status" value="1"/>
</dbReference>
<feature type="domain" description="START" evidence="3">
    <location>
        <begin position="952"/>
        <end position="1167"/>
    </location>
</feature>
<feature type="compositionally biased region" description="Polar residues" evidence="1">
    <location>
        <begin position="1262"/>
        <end position="1271"/>
    </location>
</feature>
<evidence type="ECO:0000259" key="3">
    <source>
        <dbReference type="PROSITE" id="PS50848"/>
    </source>
</evidence>
<feature type="compositionally biased region" description="Low complexity" evidence="1">
    <location>
        <begin position="1274"/>
        <end position="1283"/>
    </location>
</feature>
<dbReference type="CDD" id="cd00177">
    <property type="entry name" value="START"/>
    <property type="match status" value="2"/>
</dbReference>
<dbReference type="EMBL" id="MCGN01000006">
    <property type="protein sequence ID" value="ORY95497.1"/>
    <property type="molecule type" value="Genomic_DNA"/>
</dbReference>
<evidence type="ECO:0000313" key="4">
    <source>
        <dbReference type="EMBL" id="ORY95497.1"/>
    </source>
</evidence>
<dbReference type="InterPro" id="IPR023393">
    <property type="entry name" value="START-like_dom_sf"/>
</dbReference>
<comment type="caution">
    <text evidence="4">The sequence shown here is derived from an EMBL/GenBank/DDBJ whole genome shotgun (WGS) entry which is preliminary data.</text>
</comment>
<reference evidence="4 5" key="1">
    <citation type="submission" date="2016-07" db="EMBL/GenBank/DDBJ databases">
        <title>Pervasive Adenine N6-methylation of Active Genes in Fungi.</title>
        <authorList>
            <consortium name="DOE Joint Genome Institute"/>
            <person name="Mondo S.J."/>
            <person name="Dannebaum R.O."/>
            <person name="Kuo R.C."/>
            <person name="Labutti K."/>
            <person name="Haridas S."/>
            <person name="Kuo A."/>
            <person name="Salamov A."/>
            <person name="Ahrendt S.R."/>
            <person name="Lipzen A."/>
            <person name="Sullivan W."/>
            <person name="Andreopoulos W.B."/>
            <person name="Clum A."/>
            <person name="Lindquist E."/>
            <person name="Daum C."/>
            <person name="Ramamoorthy G.K."/>
            <person name="Gryganskyi A."/>
            <person name="Culley D."/>
            <person name="Magnuson J.K."/>
            <person name="James T.Y."/>
            <person name="O'Malley M.A."/>
            <person name="Stajich J.E."/>
            <person name="Spatafora J.W."/>
            <person name="Visel A."/>
            <person name="Grigoriev I.V."/>
        </authorList>
    </citation>
    <scope>NUCLEOTIDE SEQUENCE [LARGE SCALE GENOMIC DNA]</scope>
    <source>
        <strain evidence="4 5">NRRL 2496</strain>
    </source>
</reference>
<feature type="region of interest" description="Disordered" evidence="1">
    <location>
        <begin position="1242"/>
        <end position="1283"/>
    </location>
</feature>
<dbReference type="InterPro" id="IPR051213">
    <property type="entry name" value="START_lipid_transfer"/>
</dbReference>
<dbReference type="PANTHER" id="PTHR19308:SF14">
    <property type="entry name" value="START DOMAIN-CONTAINING PROTEIN"/>
    <property type="match status" value="1"/>
</dbReference>
<feature type="compositionally biased region" description="Polar residues" evidence="1">
    <location>
        <begin position="1516"/>
        <end position="1525"/>
    </location>
</feature>
<dbReference type="STRING" id="13706.A0A1X2H9Z8"/>
<dbReference type="Proteomes" id="UP000242180">
    <property type="component" value="Unassembled WGS sequence"/>
</dbReference>
<protein>
    <recommendedName>
        <fullName evidence="3">START domain-containing protein</fullName>
    </recommendedName>
</protein>
<dbReference type="Gene3D" id="3.30.530.20">
    <property type="match status" value="2"/>
</dbReference>
<dbReference type="InterPro" id="IPR002913">
    <property type="entry name" value="START_lipid-bd_dom"/>
</dbReference>
<feature type="region of interest" description="Disordered" evidence="1">
    <location>
        <begin position="889"/>
        <end position="925"/>
    </location>
</feature>